<dbReference type="Proteomes" id="UP000219286">
    <property type="component" value="Unassembled WGS sequence"/>
</dbReference>
<protein>
    <submittedName>
        <fullName evidence="1">Uncharacterized protein</fullName>
    </submittedName>
</protein>
<evidence type="ECO:0000313" key="2">
    <source>
        <dbReference type="Proteomes" id="UP000219286"/>
    </source>
</evidence>
<comment type="caution">
    <text evidence="1">The sequence shown here is derived from an EMBL/GenBank/DDBJ whole genome shotgun (WGS) entry which is preliminary data.</text>
</comment>
<evidence type="ECO:0000313" key="1">
    <source>
        <dbReference type="EMBL" id="OTA04158.1"/>
    </source>
</evidence>
<reference evidence="1 2" key="1">
    <citation type="journal article" date="2015" name="Genome Announc.">
        <title>Genome sequence and annotation of Trichoderma parareesei, the ancestor of the cellulase producer Trichoderma reesei.</title>
        <authorList>
            <person name="Yang D."/>
            <person name="Pomraning K."/>
            <person name="Kopchinskiy A."/>
            <person name="Karimi Aghcheh R."/>
            <person name="Atanasova L."/>
            <person name="Chenthamara K."/>
            <person name="Baker S.E."/>
            <person name="Zhang R."/>
            <person name="Shen Q."/>
            <person name="Freitag M."/>
            <person name="Kubicek C.P."/>
            <person name="Druzhinina I.S."/>
        </authorList>
    </citation>
    <scope>NUCLEOTIDE SEQUENCE [LARGE SCALE GENOMIC DNA]</scope>
    <source>
        <strain evidence="1 2">CBS 125925</strain>
    </source>
</reference>
<dbReference type="AlphaFoldDB" id="A0A2H2ZE47"/>
<organism evidence="1 2">
    <name type="scientific">Trichoderma parareesei</name>
    <name type="common">Filamentous fungus</name>
    <dbReference type="NCBI Taxonomy" id="858221"/>
    <lineage>
        <taxon>Eukaryota</taxon>
        <taxon>Fungi</taxon>
        <taxon>Dikarya</taxon>
        <taxon>Ascomycota</taxon>
        <taxon>Pezizomycotina</taxon>
        <taxon>Sordariomycetes</taxon>
        <taxon>Hypocreomycetidae</taxon>
        <taxon>Hypocreales</taxon>
        <taxon>Hypocreaceae</taxon>
        <taxon>Trichoderma</taxon>
    </lineage>
</organism>
<proteinExistence type="predicted"/>
<accession>A0A2H2ZE47</accession>
<name>A0A2H2ZE47_TRIPA</name>
<keyword evidence="2" id="KW-1185">Reference proteome</keyword>
<sequence>MDTVVNNLSTQNIIKFAEIKFKMLDIANQRAQLTDDKVFYTKSAGKATRRQPTPRSSCIECTWCRKHNLSFVGHVYTDCHKLAEHKKQKRQTASRRHCIRPLDAADA</sequence>
<gene>
    <name evidence="1" type="ORF">A9Z42_0047180</name>
</gene>
<dbReference type="EMBL" id="LFMI01000476">
    <property type="protein sequence ID" value="OTA04158.1"/>
    <property type="molecule type" value="Genomic_DNA"/>
</dbReference>